<name>A0A6I6JZU7_9BACT</name>
<evidence type="ECO:0000313" key="2">
    <source>
        <dbReference type="EMBL" id="QGY45682.1"/>
    </source>
</evidence>
<evidence type="ECO:0008006" key="4">
    <source>
        <dbReference type="Google" id="ProtNLM"/>
    </source>
</evidence>
<evidence type="ECO:0000313" key="3">
    <source>
        <dbReference type="Proteomes" id="UP000428260"/>
    </source>
</evidence>
<evidence type="ECO:0000256" key="1">
    <source>
        <dbReference type="SAM" id="Phobius"/>
    </source>
</evidence>
<dbReference type="Gene3D" id="2.170.120.40">
    <property type="entry name" value="YbbR-like domain"/>
    <property type="match status" value="1"/>
</dbReference>
<keyword evidence="1" id="KW-0472">Membrane</keyword>
<proteinExistence type="predicted"/>
<dbReference type="PANTHER" id="PTHR37804:SF1">
    <property type="entry name" value="CDAA REGULATORY PROTEIN CDAR"/>
    <property type="match status" value="1"/>
</dbReference>
<dbReference type="RefSeq" id="WP_158868825.1">
    <property type="nucleotide sequence ID" value="NZ_CP046401.1"/>
</dbReference>
<sequence>MKIRLSEITGYFKIERLKDDKQIVVFLICLLIATALWFLNALSKDYTTTVSYPVKFVSPPSNQFVSNKLPPKFELQVDAHGFTLLRHKLSLSFSPIVINLTQITRDLDPVADRYSIRSADLINIVSDQISNEISVTNIRPDNFIVVLDSLKTKSVPVRMNAELNFKPQFNLKDPVSILPETVSVTGPAILLDSIQYLETEFKLYERLDTDMEKVVAVKHPEKTSIKPEKVTLRIPVEKFTEKELKVPIQIKNKPDNVKIKLFPSEVTLSFLVGLSEFENVTSSDFVITVDYNSIKTNVENIGVKTEHEPTFIEILRISPQTVEYLIETD</sequence>
<keyword evidence="3" id="KW-1185">Reference proteome</keyword>
<protein>
    <recommendedName>
        <fullName evidence="4">YbbR-like domain-containing protein</fullName>
    </recommendedName>
</protein>
<dbReference type="Proteomes" id="UP000428260">
    <property type="component" value="Chromosome"/>
</dbReference>
<organism evidence="2 3">
    <name type="scientific">Maribellus comscasis</name>
    <dbReference type="NCBI Taxonomy" id="2681766"/>
    <lineage>
        <taxon>Bacteria</taxon>
        <taxon>Pseudomonadati</taxon>
        <taxon>Bacteroidota</taxon>
        <taxon>Bacteroidia</taxon>
        <taxon>Marinilabiliales</taxon>
        <taxon>Prolixibacteraceae</taxon>
        <taxon>Maribellus</taxon>
    </lineage>
</organism>
<dbReference type="AlphaFoldDB" id="A0A6I6JZU7"/>
<gene>
    <name evidence="2" type="ORF">GM418_19000</name>
</gene>
<dbReference type="PANTHER" id="PTHR37804">
    <property type="entry name" value="CDAA REGULATORY PROTEIN CDAR"/>
    <property type="match status" value="1"/>
</dbReference>
<dbReference type="EMBL" id="CP046401">
    <property type="protein sequence ID" value="QGY45682.1"/>
    <property type="molecule type" value="Genomic_DNA"/>
</dbReference>
<keyword evidence="1" id="KW-1133">Transmembrane helix</keyword>
<accession>A0A6I6JZU7</accession>
<dbReference type="InterPro" id="IPR053154">
    <property type="entry name" value="c-di-AMP_regulator"/>
</dbReference>
<reference evidence="2 3" key="1">
    <citation type="submission" date="2019-11" db="EMBL/GenBank/DDBJ databases">
        <authorList>
            <person name="Zheng R.K."/>
            <person name="Sun C.M."/>
        </authorList>
    </citation>
    <scope>NUCLEOTIDE SEQUENCE [LARGE SCALE GENOMIC DNA]</scope>
    <source>
        <strain evidence="2 3">WC007</strain>
    </source>
</reference>
<keyword evidence="1" id="KW-0812">Transmembrane</keyword>
<dbReference type="KEGG" id="mcos:GM418_19000"/>
<feature type="transmembrane region" description="Helical" evidence="1">
    <location>
        <begin position="21"/>
        <end position="39"/>
    </location>
</feature>
<dbReference type="Gene3D" id="2.170.120.30">
    <property type="match status" value="1"/>
</dbReference>